<dbReference type="AlphaFoldDB" id="A0A392V479"/>
<feature type="non-terminal residue" evidence="1">
    <location>
        <position position="1"/>
    </location>
</feature>
<evidence type="ECO:0000313" key="2">
    <source>
        <dbReference type="Proteomes" id="UP000265520"/>
    </source>
</evidence>
<reference evidence="1 2" key="1">
    <citation type="journal article" date="2018" name="Front. Plant Sci.">
        <title>Red Clover (Trifolium pratense) and Zigzag Clover (T. medium) - A Picture of Genomic Similarities and Differences.</title>
        <authorList>
            <person name="Dluhosova J."/>
            <person name="Istvanek J."/>
            <person name="Nedelnik J."/>
            <person name="Repkova J."/>
        </authorList>
    </citation>
    <scope>NUCLEOTIDE SEQUENCE [LARGE SCALE GENOMIC DNA]</scope>
    <source>
        <strain evidence="2">cv. 10/8</strain>
        <tissue evidence="1">Leaf</tissue>
    </source>
</reference>
<evidence type="ECO:0000313" key="1">
    <source>
        <dbReference type="EMBL" id="MCI83014.1"/>
    </source>
</evidence>
<sequence length="22" mass="2362">GVGRSVNYVGLFRSRGVVVDKP</sequence>
<name>A0A392V479_9FABA</name>
<proteinExistence type="predicted"/>
<comment type="caution">
    <text evidence="1">The sequence shown here is derived from an EMBL/GenBank/DDBJ whole genome shotgun (WGS) entry which is preliminary data.</text>
</comment>
<protein>
    <submittedName>
        <fullName evidence="1">Uncharacterized protein</fullName>
    </submittedName>
</protein>
<organism evidence="1 2">
    <name type="scientific">Trifolium medium</name>
    <dbReference type="NCBI Taxonomy" id="97028"/>
    <lineage>
        <taxon>Eukaryota</taxon>
        <taxon>Viridiplantae</taxon>
        <taxon>Streptophyta</taxon>
        <taxon>Embryophyta</taxon>
        <taxon>Tracheophyta</taxon>
        <taxon>Spermatophyta</taxon>
        <taxon>Magnoliopsida</taxon>
        <taxon>eudicotyledons</taxon>
        <taxon>Gunneridae</taxon>
        <taxon>Pentapetalae</taxon>
        <taxon>rosids</taxon>
        <taxon>fabids</taxon>
        <taxon>Fabales</taxon>
        <taxon>Fabaceae</taxon>
        <taxon>Papilionoideae</taxon>
        <taxon>50 kb inversion clade</taxon>
        <taxon>NPAAA clade</taxon>
        <taxon>Hologalegina</taxon>
        <taxon>IRL clade</taxon>
        <taxon>Trifolieae</taxon>
        <taxon>Trifolium</taxon>
    </lineage>
</organism>
<dbReference type="EMBL" id="LXQA011056740">
    <property type="protein sequence ID" value="MCI83014.1"/>
    <property type="molecule type" value="Genomic_DNA"/>
</dbReference>
<accession>A0A392V479</accession>
<keyword evidence="2" id="KW-1185">Reference proteome</keyword>
<dbReference type="Proteomes" id="UP000265520">
    <property type="component" value="Unassembled WGS sequence"/>
</dbReference>